<dbReference type="InterPro" id="IPR015414">
    <property type="entry name" value="TMEM64"/>
</dbReference>
<dbReference type="Pfam" id="PF09335">
    <property type="entry name" value="VTT_dom"/>
    <property type="match status" value="1"/>
</dbReference>
<dbReference type="InterPro" id="IPR001736">
    <property type="entry name" value="PLipase_D/transphosphatidylase"/>
</dbReference>
<evidence type="ECO:0000256" key="7">
    <source>
        <dbReference type="SAM" id="Phobius"/>
    </source>
</evidence>
<sequence length="767" mass="82019">MDNGTNADEGESARADTPPAAPGVIAHPGETCWRIDRADRLALLIDAAAYFETLRAALINARRQVLIVAWDISGTVPLLDPQADPPDDGWPTVLAPLLRALTEARPDLTVSVLLWDFPMLYASKRELLPEWRETWNPHPRMRLRLDGSGPVEGAHHEKIVVIDDRLVFFGGLDLAPARWDTRAHEANDPRRRLPGSGEPYPPFHDMQVMMEGPVATTLGAMVRERWARVTEEPPQPAPPGDLPSPWPESEADRLAVARAEAMPVALARTAPPIDDAPGIDEIATLIHANIAAARRWIYLEDQYLTGRMVAEALADRLREPDGPEVVAVISCVSAGWLETATMGVGRERLLSHLRAADRHGRLRVLSPTLGARDSAPIKVHTKLLIVDDRALCHGSANLNNRSMGLDTELDWHIEATEGWPGDGQIQGDPETVRHLTDTVLCEMLGEHLGVGPEPVRETLRETGSLCAVLDRYDGHPERALSPVTGGDAPDDLLSMLPNPVPGDFERPVSVEDLGTDLSHSARGDARPVAAAVPSRSRSLGPAVAAGVALVALVGVWRVVPVDAALTPETLTAWVETARQTPLAPALAVVAVALGSLLLAPILLLVTAVALVLGPGPGFLCSLAGALASAVAGFALGRALGRRPAHHLARRWPRAARVLDALQDHGFKTVVIARVLPALVYGLVSVACGATGIRWRPYLWGTLIGMAPVIAAASLFGEGLGQVLRAGSLAQAVPVAAGLLGAVVLARLVWARLIARRDRDRAPEAEAP</sequence>
<keyword evidence="10" id="KW-1185">Reference proteome</keyword>
<dbReference type="SMART" id="SM00155">
    <property type="entry name" value="PLDc"/>
    <property type="match status" value="2"/>
</dbReference>
<evidence type="ECO:0000256" key="1">
    <source>
        <dbReference type="ARBA" id="ARBA00004651"/>
    </source>
</evidence>
<feature type="domain" description="PLD phosphodiesterase" evidence="8">
    <location>
        <begin position="151"/>
        <end position="178"/>
    </location>
</feature>
<dbReference type="PANTHER" id="PTHR12677">
    <property type="entry name" value="GOLGI APPARATUS MEMBRANE PROTEIN TVP38-RELATED"/>
    <property type="match status" value="1"/>
</dbReference>
<dbReference type="CDD" id="cd09143">
    <property type="entry name" value="PLDc_vPLD1_2_like_bac_2"/>
    <property type="match status" value="1"/>
</dbReference>
<comment type="subcellular location">
    <subcellularLocation>
        <location evidence="1">Cell membrane</location>
        <topology evidence="1">Multi-pass membrane protein</topology>
    </subcellularLocation>
</comment>
<keyword evidence="4 7" id="KW-1133">Transmembrane helix</keyword>
<proteinExistence type="predicted"/>
<feature type="region of interest" description="Disordered" evidence="6">
    <location>
        <begin position="1"/>
        <end position="23"/>
    </location>
</feature>
<feature type="transmembrane region" description="Helical" evidence="7">
    <location>
        <begin position="539"/>
        <end position="559"/>
    </location>
</feature>
<feature type="transmembrane region" description="Helical" evidence="7">
    <location>
        <begin position="618"/>
        <end position="640"/>
    </location>
</feature>
<comment type="caution">
    <text evidence="9">The sequence shown here is derived from an EMBL/GenBank/DDBJ whole genome shotgun (WGS) entry which is preliminary data.</text>
</comment>
<keyword evidence="5 7" id="KW-0472">Membrane</keyword>
<dbReference type="Proteomes" id="UP000554286">
    <property type="component" value="Unassembled WGS sequence"/>
</dbReference>
<evidence type="ECO:0000256" key="2">
    <source>
        <dbReference type="ARBA" id="ARBA00022475"/>
    </source>
</evidence>
<gene>
    <name evidence="9" type="ORF">GGD89_001780</name>
</gene>
<protein>
    <submittedName>
        <fullName evidence="9">Putative membrane protein YdjX (TVP38/TMEM64 family)/phosphatidylserine/phosphatidylglycerophosphate/ca rdiolipin synthase-like enzyme</fullName>
    </submittedName>
</protein>
<evidence type="ECO:0000256" key="5">
    <source>
        <dbReference type="ARBA" id="ARBA00023136"/>
    </source>
</evidence>
<feature type="transmembrane region" description="Helical" evidence="7">
    <location>
        <begin position="697"/>
        <end position="716"/>
    </location>
</feature>
<reference evidence="9 10" key="1">
    <citation type="submission" date="2020-08" db="EMBL/GenBank/DDBJ databases">
        <title>Genome sequencing of Purple Non-Sulfur Bacteria from various extreme environments.</title>
        <authorList>
            <person name="Mayer M."/>
        </authorList>
    </citation>
    <scope>NUCLEOTIDE SEQUENCE [LARGE SCALE GENOMIC DNA]</scope>
    <source>
        <strain evidence="9 10">JA131</strain>
    </source>
</reference>
<evidence type="ECO:0000259" key="8">
    <source>
        <dbReference type="PROSITE" id="PS50035"/>
    </source>
</evidence>
<evidence type="ECO:0000313" key="9">
    <source>
        <dbReference type="EMBL" id="MBB4266151.1"/>
    </source>
</evidence>
<dbReference type="SUPFAM" id="SSF56024">
    <property type="entry name" value="Phospholipase D/nuclease"/>
    <property type="match status" value="2"/>
</dbReference>
<feature type="domain" description="PLD phosphodiesterase" evidence="8">
    <location>
        <begin position="380"/>
        <end position="402"/>
    </location>
</feature>
<evidence type="ECO:0000256" key="4">
    <source>
        <dbReference type="ARBA" id="ARBA00022989"/>
    </source>
</evidence>
<keyword evidence="2" id="KW-1003">Cell membrane</keyword>
<name>A0A7W6WA63_9PROT</name>
<dbReference type="Gene3D" id="3.30.870.10">
    <property type="entry name" value="Endonuclease Chain A"/>
    <property type="match status" value="2"/>
</dbReference>
<dbReference type="EMBL" id="JACIGK010000011">
    <property type="protein sequence ID" value="MBB4266151.1"/>
    <property type="molecule type" value="Genomic_DNA"/>
</dbReference>
<evidence type="ECO:0000256" key="3">
    <source>
        <dbReference type="ARBA" id="ARBA00022692"/>
    </source>
</evidence>
<evidence type="ECO:0000313" key="10">
    <source>
        <dbReference type="Proteomes" id="UP000554286"/>
    </source>
</evidence>
<dbReference type="AlphaFoldDB" id="A0A7W6WA63"/>
<feature type="transmembrane region" description="Helical" evidence="7">
    <location>
        <begin position="585"/>
        <end position="612"/>
    </location>
</feature>
<organism evidence="9 10">
    <name type="scientific">Roseospira visakhapatnamensis</name>
    <dbReference type="NCBI Taxonomy" id="390880"/>
    <lineage>
        <taxon>Bacteria</taxon>
        <taxon>Pseudomonadati</taxon>
        <taxon>Pseudomonadota</taxon>
        <taxon>Alphaproteobacteria</taxon>
        <taxon>Rhodospirillales</taxon>
        <taxon>Rhodospirillaceae</taxon>
        <taxon>Roseospira</taxon>
    </lineage>
</organism>
<dbReference type="GO" id="GO:0003824">
    <property type="term" value="F:catalytic activity"/>
    <property type="evidence" value="ECO:0007669"/>
    <property type="project" value="InterPro"/>
</dbReference>
<dbReference type="CDD" id="cd09140">
    <property type="entry name" value="PLDc_vPLD1_2_like_bac_1"/>
    <property type="match status" value="1"/>
</dbReference>
<dbReference type="RefSeq" id="WP_184044236.1">
    <property type="nucleotide sequence ID" value="NZ_JACIGK010000011.1"/>
</dbReference>
<feature type="transmembrane region" description="Helical" evidence="7">
    <location>
        <begin position="728"/>
        <end position="749"/>
    </location>
</feature>
<evidence type="ECO:0000256" key="6">
    <source>
        <dbReference type="SAM" id="MobiDB-lite"/>
    </source>
</evidence>
<dbReference type="GO" id="GO:0006793">
    <property type="term" value="P:phosphorus metabolic process"/>
    <property type="evidence" value="ECO:0007669"/>
    <property type="project" value="UniProtKB-ARBA"/>
</dbReference>
<dbReference type="InterPro" id="IPR032816">
    <property type="entry name" value="VTT_dom"/>
</dbReference>
<accession>A0A7W6WA63</accession>
<dbReference type="PANTHER" id="PTHR12677:SF59">
    <property type="entry name" value="GOLGI APPARATUS MEMBRANE PROTEIN TVP38-RELATED"/>
    <property type="match status" value="1"/>
</dbReference>
<dbReference type="Pfam" id="PF00614">
    <property type="entry name" value="PLDc"/>
    <property type="match status" value="2"/>
</dbReference>
<keyword evidence="3 7" id="KW-0812">Transmembrane</keyword>
<dbReference type="GO" id="GO:0005886">
    <property type="term" value="C:plasma membrane"/>
    <property type="evidence" value="ECO:0007669"/>
    <property type="project" value="UniProtKB-SubCell"/>
</dbReference>
<dbReference type="PROSITE" id="PS50035">
    <property type="entry name" value="PLD"/>
    <property type="match status" value="2"/>
</dbReference>